<evidence type="ECO:0000313" key="2">
    <source>
        <dbReference type="EMBL" id="SNS18609.1"/>
    </source>
</evidence>
<comment type="subcellular location">
    <subcellularLocation>
        <location evidence="1">Cell membrane</location>
        <topology evidence="1">Multi-pass membrane protein</topology>
    </subcellularLocation>
</comment>
<name>A0A239CF64_9FLAO</name>
<feature type="transmembrane region" description="Helical" evidence="1">
    <location>
        <begin position="175"/>
        <end position="198"/>
    </location>
</feature>
<reference evidence="2 3" key="1">
    <citation type="submission" date="2017-06" db="EMBL/GenBank/DDBJ databases">
        <authorList>
            <person name="Kim H.J."/>
            <person name="Triplett B.A."/>
        </authorList>
    </citation>
    <scope>NUCLEOTIDE SEQUENCE [LARGE SCALE GENOMIC DNA]</scope>
    <source>
        <strain evidence="2 3">DSM 25597</strain>
    </source>
</reference>
<organism evidence="2 3">
    <name type="scientific">Dokdonia pacifica</name>
    <dbReference type="NCBI Taxonomy" id="1627892"/>
    <lineage>
        <taxon>Bacteria</taxon>
        <taxon>Pseudomonadati</taxon>
        <taxon>Bacteroidota</taxon>
        <taxon>Flavobacteriia</taxon>
        <taxon>Flavobacteriales</taxon>
        <taxon>Flavobacteriaceae</taxon>
        <taxon>Dokdonia</taxon>
    </lineage>
</organism>
<feature type="transmembrane region" description="Helical" evidence="1">
    <location>
        <begin position="148"/>
        <end position="169"/>
    </location>
</feature>
<protein>
    <recommendedName>
        <fullName evidence="1">Probable queuosine precursor transporter</fullName>
        <shortName evidence="1">Q precursor transporter</shortName>
    </recommendedName>
</protein>
<feature type="transmembrane region" description="Helical" evidence="1">
    <location>
        <begin position="65"/>
        <end position="83"/>
    </location>
</feature>
<dbReference type="NCBIfam" id="TIGR00697">
    <property type="entry name" value="queuosine precursor transporter"/>
    <property type="match status" value="1"/>
</dbReference>
<dbReference type="GO" id="GO:0005886">
    <property type="term" value="C:plasma membrane"/>
    <property type="evidence" value="ECO:0007669"/>
    <property type="project" value="UniProtKB-SubCell"/>
</dbReference>
<feature type="transmembrane region" description="Helical" evidence="1">
    <location>
        <begin position="30"/>
        <end position="53"/>
    </location>
</feature>
<dbReference type="HAMAP" id="MF_02088">
    <property type="entry name" value="Q_prec_transport"/>
    <property type="match status" value="1"/>
</dbReference>
<keyword evidence="3" id="KW-1185">Reference proteome</keyword>
<keyword evidence="1" id="KW-0812">Transmembrane</keyword>
<sequence>MKNYKFYSIITGVFVASLLISNILDTKVFILFGLTLPAGIILFPIVYLFGDIFTEVYGYHASRKAIWTAFFSLILAVVFFKLGEIIEPAPFWENQQAFKDILGKVPRIALASIVAFFLGEFTNSYVLSKMKLKSKGKSMPIRFIISTIFGQAVDTSVFIFIALFGLMSFGDLIEVFISAWAFKVVWEIIALPITIPVVKWLKKKENEDHFDKNVDYNPFKIS</sequence>
<dbReference type="InterPro" id="IPR003744">
    <property type="entry name" value="YhhQ"/>
</dbReference>
<feature type="transmembrane region" description="Helical" evidence="1">
    <location>
        <begin position="7"/>
        <end position="24"/>
    </location>
</feature>
<evidence type="ECO:0000313" key="3">
    <source>
        <dbReference type="Proteomes" id="UP000198379"/>
    </source>
</evidence>
<keyword evidence="1" id="KW-1133">Transmembrane helix</keyword>
<gene>
    <name evidence="2" type="ORF">SAMN06265376_107288</name>
</gene>
<dbReference type="EMBL" id="FZNY01000007">
    <property type="protein sequence ID" value="SNS18609.1"/>
    <property type="molecule type" value="Genomic_DNA"/>
</dbReference>
<comment type="function">
    <text evidence="1">Involved in the import of queuosine (Q) precursors, required for Q precursor salvage.</text>
</comment>
<dbReference type="RefSeq" id="WP_089373279.1">
    <property type="nucleotide sequence ID" value="NZ_BMEP01000004.1"/>
</dbReference>
<dbReference type="OrthoDB" id="9805479at2"/>
<dbReference type="AlphaFoldDB" id="A0A239CF64"/>
<comment type="similarity">
    <text evidence="1">Belongs to the vitamin uptake transporter (VUT/ECF) (TC 2.A.88) family. Q precursor transporter subfamily.</text>
</comment>
<evidence type="ECO:0000256" key="1">
    <source>
        <dbReference type="HAMAP-Rule" id="MF_02088"/>
    </source>
</evidence>
<keyword evidence="1" id="KW-0472">Membrane</keyword>
<accession>A0A239CF64</accession>
<proteinExistence type="inferred from homology"/>
<dbReference type="PANTHER" id="PTHR34300">
    <property type="entry name" value="QUEUOSINE PRECURSOR TRANSPORTER-RELATED"/>
    <property type="match status" value="1"/>
</dbReference>
<dbReference type="Proteomes" id="UP000198379">
    <property type="component" value="Unassembled WGS sequence"/>
</dbReference>
<dbReference type="PANTHER" id="PTHR34300:SF2">
    <property type="entry name" value="QUEUOSINE PRECURSOR TRANSPORTER-RELATED"/>
    <property type="match status" value="1"/>
</dbReference>
<feature type="transmembrane region" description="Helical" evidence="1">
    <location>
        <begin position="108"/>
        <end position="127"/>
    </location>
</feature>
<keyword evidence="1" id="KW-1003">Cell membrane</keyword>
<dbReference type="Pfam" id="PF02592">
    <property type="entry name" value="Vut_1"/>
    <property type="match status" value="1"/>
</dbReference>
<keyword evidence="1" id="KW-0813">Transport</keyword>
<dbReference type="GO" id="GO:0022857">
    <property type="term" value="F:transmembrane transporter activity"/>
    <property type="evidence" value="ECO:0007669"/>
    <property type="project" value="UniProtKB-UniRule"/>
</dbReference>